<dbReference type="PANTHER" id="PTHR24120">
    <property type="entry name" value="GH07239P"/>
    <property type="match status" value="1"/>
</dbReference>
<evidence type="ECO:0000313" key="3">
    <source>
        <dbReference type="EMBL" id="CAI9924586.1"/>
    </source>
</evidence>
<dbReference type="EMBL" id="CAXDID020000619">
    <property type="protein sequence ID" value="CAL6106873.1"/>
    <property type="molecule type" value="Genomic_DNA"/>
</dbReference>
<dbReference type="EMBL" id="CATOUU010000316">
    <property type="protein sequence ID" value="CAI9924586.1"/>
    <property type="molecule type" value="Genomic_DNA"/>
</dbReference>
<name>A0AA86NSE1_9EUKA</name>
<dbReference type="AlphaFoldDB" id="A0AA86NSE1"/>
<dbReference type="Pfam" id="PF12796">
    <property type="entry name" value="Ank_2"/>
    <property type="match status" value="1"/>
</dbReference>
<feature type="region of interest" description="Disordered" evidence="2">
    <location>
        <begin position="1"/>
        <end position="34"/>
    </location>
</feature>
<evidence type="ECO:0000313" key="5">
    <source>
        <dbReference type="Proteomes" id="UP001642409"/>
    </source>
</evidence>
<feature type="coiled-coil region" evidence="1">
    <location>
        <begin position="330"/>
        <end position="357"/>
    </location>
</feature>
<dbReference type="Proteomes" id="UP001642409">
    <property type="component" value="Unassembled WGS sequence"/>
</dbReference>
<organism evidence="3">
    <name type="scientific">Hexamita inflata</name>
    <dbReference type="NCBI Taxonomy" id="28002"/>
    <lineage>
        <taxon>Eukaryota</taxon>
        <taxon>Metamonada</taxon>
        <taxon>Diplomonadida</taxon>
        <taxon>Hexamitidae</taxon>
        <taxon>Hexamitinae</taxon>
        <taxon>Hexamita</taxon>
    </lineage>
</organism>
<evidence type="ECO:0000256" key="2">
    <source>
        <dbReference type="SAM" id="MobiDB-lite"/>
    </source>
</evidence>
<evidence type="ECO:0000256" key="1">
    <source>
        <dbReference type="SAM" id="Coils"/>
    </source>
</evidence>
<proteinExistence type="predicted"/>
<evidence type="ECO:0000313" key="4">
    <source>
        <dbReference type="EMBL" id="CAL6106873.1"/>
    </source>
</evidence>
<sequence length="747" mass="86874">MLSPSRQPQQRRSYSGCPTQIQSRASTRAQTSQTFNPLRPLISDEFGETELIKCLRKNNKNLFQKLYFEQAEQSQVTQFMFNAYIYGQNWNAQLKIPSQASQSDSSGKTLLHYAAGGNINLQEGYFKGILDKFGGQVDARGCSALMIAAVHGNIRAVQTLLKIECGIQDINGCTALMCAAKMMQKPIIDALLPYEATCQDKNGFIFVDYLPKNVDDAYMQHLHTAMKKFFKEYKAADIQVPVIPKELPPDFIALKNERMDDMKTLEKGILERIEVSKQYLQRIKSQPLENFKTDCTEYLKIIVFKDFNKTYIDYKNSVDKELNIEDELESQLAQKLLAKAKNNIESLQNVYQCKENVMHRFTPNQEKIHLQVLYSSNDLNQQFEKIFNELEQVLYQHQQQIIECMTAYNKITYLDLDYARQRVDVQDHAALYMQANSTQLKTLQSAYKQMLEDIHSSIDQEIELFLNEQLKTFYDQTKPEYEFLMLRINEKMVRRISQSAIQTIYQVIHAKQMLTSFPTVEQFRTNVNCLVYTFKQKCQSNLFYERFTGLYSFAHSYLDDLTGLFAFVSNENLLPLRRNFSTFQSADEYFRQFDSQFKFTGQQLKIGIVNALKMKWNQQVEEKLIVHMQEYYRRKNMNQIPELLAPRLGALAKSKLHVLDVSTIDIELCFSYFYISLIGIVNKAELIEYKQTLGVSGLKLNQSEDYKGTTRQSFLNKTFYSCRSPGWMSLENGVPIIIMEPIWEEES</sequence>
<comment type="caution">
    <text evidence="3">The sequence shown here is derived from an EMBL/GenBank/DDBJ whole genome shotgun (WGS) entry which is preliminary data.</text>
</comment>
<gene>
    <name evidence="3" type="ORF">HINF_LOCUS12231</name>
    <name evidence="4" type="ORF">HINF_LOCUS74036</name>
</gene>
<dbReference type="SMART" id="SM00248">
    <property type="entry name" value="ANK"/>
    <property type="match status" value="3"/>
</dbReference>
<keyword evidence="5" id="KW-1185">Reference proteome</keyword>
<protein>
    <submittedName>
        <fullName evidence="3">Ankyrin repeat-containing protein</fullName>
    </submittedName>
    <submittedName>
        <fullName evidence="4">Ankyrin_repeat-containing protein</fullName>
    </submittedName>
</protein>
<reference evidence="4 5" key="2">
    <citation type="submission" date="2024-07" db="EMBL/GenBank/DDBJ databases">
        <authorList>
            <person name="Akdeniz Z."/>
        </authorList>
    </citation>
    <scope>NUCLEOTIDE SEQUENCE [LARGE SCALE GENOMIC DNA]</scope>
</reference>
<dbReference type="PANTHER" id="PTHR24120:SF4">
    <property type="entry name" value="GH07239P"/>
    <property type="match status" value="1"/>
</dbReference>
<reference evidence="3" key="1">
    <citation type="submission" date="2023-06" db="EMBL/GenBank/DDBJ databases">
        <authorList>
            <person name="Kurt Z."/>
        </authorList>
    </citation>
    <scope>NUCLEOTIDE SEQUENCE</scope>
</reference>
<dbReference type="Gene3D" id="1.25.40.20">
    <property type="entry name" value="Ankyrin repeat-containing domain"/>
    <property type="match status" value="1"/>
</dbReference>
<dbReference type="InterPro" id="IPR036770">
    <property type="entry name" value="Ankyrin_rpt-contain_sf"/>
</dbReference>
<accession>A0AA86NSE1</accession>
<dbReference type="SUPFAM" id="SSF48403">
    <property type="entry name" value="Ankyrin repeat"/>
    <property type="match status" value="1"/>
</dbReference>
<keyword evidence="1" id="KW-0175">Coiled coil</keyword>
<dbReference type="InterPro" id="IPR002110">
    <property type="entry name" value="Ankyrin_rpt"/>
</dbReference>